<proteinExistence type="inferred from homology"/>
<evidence type="ECO:0000256" key="13">
    <source>
        <dbReference type="ARBA" id="ARBA00023229"/>
    </source>
</evidence>
<evidence type="ECO:0000313" key="16">
    <source>
        <dbReference type="EMBL" id="KDR07729.1"/>
    </source>
</evidence>
<dbReference type="NCBIfam" id="TIGR02150">
    <property type="entry name" value="IPP_isom_1"/>
    <property type="match status" value="1"/>
</dbReference>
<dbReference type="SUPFAM" id="SSF55811">
    <property type="entry name" value="Nudix"/>
    <property type="match status" value="1"/>
</dbReference>
<accession>A0A067QH23</accession>
<dbReference type="PANTHER" id="PTHR10885">
    <property type="entry name" value="ISOPENTENYL-DIPHOSPHATE DELTA-ISOMERASE"/>
    <property type="match status" value="1"/>
</dbReference>
<dbReference type="PANTHER" id="PTHR10885:SF0">
    <property type="entry name" value="ISOPENTENYL-DIPHOSPHATE DELTA-ISOMERASE"/>
    <property type="match status" value="1"/>
</dbReference>
<dbReference type="GO" id="GO:0006695">
    <property type="term" value="P:cholesterol biosynthetic process"/>
    <property type="evidence" value="ECO:0007669"/>
    <property type="project" value="UniProtKB-KW"/>
</dbReference>
<comment type="cofactor">
    <cofactor evidence="2">
        <name>Mg(2+)</name>
        <dbReference type="ChEBI" id="CHEBI:18420"/>
    </cofactor>
</comment>
<comment type="pathway">
    <text evidence="4">Isoprenoid biosynthesis; dimethylallyl diphosphate biosynthesis; dimethylallyl diphosphate from isopentenyl diphosphate: step 1/1.</text>
</comment>
<name>A0A067QH23_ZOONE</name>
<keyword evidence="9" id="KW-0152">Cholesterol biosynthesis</keyword>
<dbReference type="InterPro" id="IPR015797">
    <property type="entry name" value="NUDIX_hydrolase-like_dom_sf"/>
</dbReference>
<dbReference type="UniPathway" id="UPA00059">
    <property type="reaction ID" value="UER00104"/>
</dbReference>
<sequence>MVAVGIIRHLLQRVSVRSLQEAALTERCIVVNNHDKVIGGASKGDCHRVQPDGGLILHRAFSVFLFNSKNELLIQKRSPQKLTFPNCVTNTCCSHPLHEIAAEVVEADVLGVRRAAGRRLNYELGIPLEQATPEKFQYLTRIHYCDPGDGKWGEHEIDYILVLHGDVTLIPNPDEVSEVQYVARDRLDTFLESQSTQLTPWFRLIAQHYLRLWWDNLHQLHKFQDHTTIHRF</sequence>
<comment type="similarity">
    <text evidence="5">Belongs to the IPP isomerase type 1 family.</text>
</comment>
<evidence type="ECO:0000256" key="1">
    <source>
        <dbReference type="ARBA" id="ARBA00000374"/>
    </source>
</evidence>
<evidence type="ECO:0000313" key="17">
    <source>
        <dbReference type="Proteomes" id="UP000027135"/>
    </source>
</evidence>
<dbReference type="eggNOG" id="KOG0142">
    <property type="taxonomic scope" value="Eukaryota"/>
</dbReference>
<evidence type="ECO:0000256" key="12">
    <source>
        <dbReference type="ARBA" id="ARBA00023098"/>
    </source>
</evidence>
<keyword evidence="17" id="KW-1185">Reference proteome</keyword>
<dbReference type="PIRSF" id="PIRSF018427">
    <property type="entry name" value="Isopntndiph_ism"/>
    <property type="match status" value="1"/>
</dbReference>
<comment type="catalytic activity">
    <reaction evidence="1">
        <text>isopentenyl diphosphate = dimethylallyl diphosphate</text>
        <dbReference type="Rhea" id="RHEA:23284"/>
        <dbReference type="ChEBI" id="CHEBI:57623"/>
        <dbReference type="ChEBI" id="CHEBI:128769"/>
        <dbReference type="EC" id="5.3.3.2"/>
    </reaction>
</comment>
<keyword evidence="9" id="KW-0753">Steroid metabolism</keyword>
<dbReference type="AlphaFoldDB" id="A0A067QH23"/>
<evidence type="ECO:0000256" key="6">
    <source>
        <dbReference type="ARBA" id="ARBA00012057"/>
    </source>
</evidence>
<dbReference type="CDD" id="cd02885">
    <property type="entry name" value="NUDIX_IPP_Isomerase"/>
    <property type="match status" value="1"/>
</dbReference>
<gene>
    <name evidence="16" type="ORF">L798_02645</name>
</gene>
<keyword evidence="11" id="KW-0752">Steroid biosynthesis</keyword>
<dbReference type="FunFam" id="3.90.79.10:FF:000012">
    <property type="entry name" value="Isopentenyl-diphosphate Delta-isomerase 1"/>
    <property type="match status" value="1"/>
</dbReference>
<keyword evidence="7" id="KW-0444">Lipid biosynthesis</keyword>
<dbReference type="OrthoDB" id="510307at2759"/>
<evidence type="ECO:0000259" key="15">
    <source>
        <dbReference type="PROSITE" id="PS51462"/>
    </source>
</evidence>
<dbReference type="GO" id="GO:0009240">
    <property type="term" value="P:isopentenyl diphosphate biosynthetic process"/>
    <property type="evidence" value="ECO:0007669"/>
    <property type="project" value="TreeGrafter"/>
</dbReference>
<keyword evidence="14 16" id="KW-0413">Isomerase</keyword>
<keyword evidence="10" id="KW-0460">Magnesium</keyword>
<protein>
    <recommendedName>
        <fullName evidence="6">isopentenyl-diphosphate Delta-isomerase</fullName>
        <ecNumber evidence="6">5.3.3.2</ecNumber>
    </recommendedName>
</protein>
<evidence type="ECO:0000256" key="2">
    <source>
        <dbReference type="ARBA" id="ARBA00001946"/>
    </source>
</evidence>
<dbReference type="InterPro" id="IPR011876">
    <property type="entry name" value="IsopentenylPP_isomerase_typ1"/>
</dbReference>
<dbReference type="FunCoup" id="A0A067QH23">
    <property type="interactions" value="1271"/>
</dbReference>
<dbReference type="InParanoid" id="A0A067QH23"/>
<keyword evidence="9" id="KW-1207">Sterol metabolism</keyword>
<dbReference type="GO" id="GO:0046872">
    <property type="term" value="F:metal ion binding"/>
    <property type="evidence" value="ECO:0007669"/>
    <property type="project" value="UniProtKB-KW"/>
</dbReference>
<keyword evidence="9" id="KW-0153">Cholesterol metabolism</keyword>
<evidence type="ECO:0000256" key="8">
    <source>
        <dbReference type="ARBA" id="ARBA00022723"/>
    </source>
</evidence>
<dbReference type="Proteomes" id="UP000027135">
    <property type="component" value="Unassembled WGS sequence"/>
</dbReference>
<dbReference type="GO" id="GO:0004452">
    <property type="term" value="F:isopentenyl-diphosphate delta-isomerase activity"/>
    <property type="evidence" value="ECO:0007669"/>
    <property type="project" value="UniProtKB-EC"/>
</dbReference>
<feature type="domain" description="Nudix hydrolase" evidence="15">
    <location>
        <begin position="56"/>
        <end position="204"/>
    </location>
</feature>
<dbReference type="EC" id="5.3.3.2" evidence="6"/>
<keyword evidence="12" id="KW-0443">Lipid metabolism</keyword>
<dbReference type="OMA" id="KAPFDNG"/>
<dbReference type="STRING" id="136037.A0A067QH23"/>
<evidence type="ECO:0000256" key="10">
    <source>
        <dbReference type="ARBA" id="ARBA00022842"/>
    </source>
</evidence>
<evidence type="ECO:0000256" key="11">
    <source>
        <dbReference type="ARBA" id="ARBA00022955"/>
    </source>
</evidence>
<keyword evidence="8" id="KW-0479">Metal-binding</keyword>
<evidence type="ECO:0000256" key="7">
    <source>
        <dbReference type="ARBA" id="ARBA00022516"/>
    </source>
</evidence>
<evidence type="ECO:0000256" key="14">
    <source>
        <dbReference type="ARBA" id="ARBA00023235"/>
    </source>
</evidence>
<dbReference type="Gene3D" id="3.90.79.10">
    <property type="entry name" value="Nucleoside Triphosphate Pyrophosphohydrolase"/>
    <property type="match status" value="1"/>
</dbReference>
<evidence type="ECO:0000256" key="5">
    <source>
        <dbReference type="ARBA" id="ARBA00007579"/>
    </source>
</evidence>
<dbReference type="GO" id="GO:0005737">
    <property type="term" value="C:cytoplasm"/>
    <property type="evidence" value="ECO:0007669"/>
    <property type="project" value="TreeGrafter"/>
</dbReference>
<dbReference type="PROSITE" id="PS51462">
    <property type="entry name" value="NUDIX"/>
    <property type="match status" value="1"/>
</dbReference>
<organism evidence="16 17">
    <name type="scientific">Zootermopsis nevadensis</name>
    <name type="common">Dampwood termite</name>
    <dbReference type="NCBI Taxonomy" id="136037"/>
    <lineage>
        <taxon>Eukaryota</taxon>
        <taxon>Metazoa</taxon>
        <taxon>Ecdysozoa</taxon>
        <taxon>Arthropoda</taxon>
        <taxon>Hexapoda</taxon>
        <taxon>Insecta</taxon>
        <taxon>Pterygota</taxon>
        <taxon>Neoptera</taxon>
        <taxon>Polyneoptera</taxon>
        <taxon>Dictyoptera</taxon>
        <taxon>Blattodea</taxon>
        <taxon>Blattoidea</taxon>
        <taxon>Termitoidae</taxon>
        <taxon>Termopsidae</taxon>
        <taxon>Zootermopsis</taxon>
    </lineage>
</organism>
<evidence type="ECO:0000256" key="9">
    <source>
        <dbReference type="ARBA" id="ARBA00022778"/>
    </source>
</evidence>
<reference evidence="16 17" key="1">
    <citation type="journal article" date="2014" name="Nat. Commun.">
        <title>Molecular traces of alternative social organization in a termite genome.</title>
        <authorList>
            <person name="Terrapon N."/>
            <person name="Li C."/>
            <person name="Robertson H.M."/>
            <person name="Ji L."/>
            <person name="Meng X."/>
            <person name="Booth W."/>
            <person name="Chen Z."/>
            <person name="Childers C.P."/>
            <person name="Glastad K.M."/>
            <person name="Gokhale K."/>
            <person name="Gowin J."/>
            <person name="Gronenberg W."/>
            <person name="Hermansen R.A."/>
            <person name="Hu H."/>
            <person name="Hunt B.G."/>
            <person name="Huylmans A.K."/>
            <person name="Khalil S.M."/>
            <person name="Mitchell R.D."/>
            <person name="Munoz-Torres M.C."/>
            <person name="Mustard J.A."/>
            <person name="Pan H."/>
            <person name="Reese J.T."/>
            <person name="Scharf M.E."/>
            <person name="Sun F."/>
            <person name="Vogel H."/>
            <person name="Xiao J."/>
            <person name="Yang W."/>
            <person name="Yang Z."/>
            <person name="Yang Z."/>
            <person name="Zhou J."/>
            <person name="Zhu J."/>
            <person name="Brent C.S."/>
            <person name="Elsik C.G."/>
            <person name="Goodisman M.A."/>
            <person name="Liberles D.A."/>
            <person name="Roe R.M."/>
            <person name="Vargo E.L."/>
            <person name="Vilcinskas A."/>
            <person name="Wang J."/>
            <person name="Bornberg-Bauer E."/>
            <person name="Korb J."/>
            <person name="Zhang G."/>
            <person name="Liebig J."/>
        </authorList>
    </citation>
    <scope>NUCLEOTIDE SEQUENCE [LARGE SCALE GENOMIC DNA]</scope>
    <source>
        <tissue evidence="16">Whole organism</tissue>
    </source>
</reference>
<evidence type="ECO:0000256" key="3">
    <source>
        <dbReference type="ARBA" id="ARBA00003951"/>
    </source>
</evidence>
<evidence type="ECO:0000256" key="4">
    <source>
        <dbReference type="ARBA" id="ARBA00004826"/>
    </source>
</evidence>
<dbReference type="InterPro" id="IPR000086">
    <property type="entry name" value="NUDIX_hydrolase_dom"/>
</dbReference>
<comment type="function">
    <text evidence="3">Catalyzes the 1,3-allylic rearrangement of the homoallylic substrate isopentenyl (IPP) to its highly electrophilic allylic isomer, dimethylallyl diphosphate (DMAPP).</text>
</comment>
<keyword evidence="13" id="KW-0414">Isoprene biosynthesis</keyword>
<dbReference type="EMBL" id="KK853419">
    <property type="protein sequence ID" value="KDR07729.1"/>
    <property type="molecule type" value="Genomic_DNA"/>
</dbReference>
<dbReference type="GO" id="GO:0050992">
    <property type="term" value="P:dimethylallyl diphosphate biosynthetic process"/>
    <property type="evidence" value="ECO:0007669"/>
    <property type="project" value="UniProtKB-UniPathway"/>
</dbReference>
<keyword evidence="9" id="KW-0756">Sterol biosynthesis</keyword>
<dbReference type="Pfam" id="PF00293">
    <property type="entry name" value="NUDIX"/>
    <property type="match status" value="1"/>
</dbReference>